<keyword evidence="6" id="KW-0539">Nucleus</keyword>
<dbReference type="AlphaFoldDB" id="A0A0E9NRW3"/>
<evidence type="ECO:0000256" key="6">
    <source>
        <dbReference type="ARBA" id="ARBA00023242"/>
    </source>
</evidence>
<keyword evidence="3" id="KW-0805">Transcription regulation</keyword>
<gene>
    <name evidence="7" type="ORF">G7K_6258-t1</name>
</gene>
<keyword evidence="4" id="KW-0010">Activator</keyword>
<evidence type="ECO:0000313" key="7">
    <source>
        <dbReference type="EMBL" id="GAO52175.1"/>
    </source>
</evidence>
<evidence type="ECO:0000256" key="5">
    <source>
        <dbReference type="ARBA" id="ARBA00023163"/>
    </source>
</evidence>
<reference evidence="7 8" key="2">
    <citation type="journal article" date="2014" name="J. Gen. Appl. Microbiol.">
        <title>The early diverging ascomycetous budding yeast Saitoella complicata has three histone deacetylases belonging to the Clr6, Hos2, and Rpd3 lineages.</title>
        <authorList>
            <person name="Nishida H."/>
            <person name="Matsumoto T."/>
            <person name="Kondo S."/>
            <person name="Hamamoto M."/>
            <person name="Yoshikawa H."/>
        </authorList>
    </citation>
    <scope>NUCLEOTIDE SEQUENCE [LARGE SCALE GENOMIC DNA]</scope>
    <source>
        <strain evidence="7 8">NRRL Y-17804</strain>
    </source>
</reference>
<comment type="subcellular location">
    <subcellularLocation>
        <location evidence="1">Nucleus</location>
    </subcellularLocation>
</comment>
<evidence type="ECO:0000256" key="1">
    <source>
        <dbReference type="ARBA" id="ARBA00004123"/>
    </source>
</evidence>
<evidence type="ECO:0000256" key="2">
    <source>
        <dbReference type="ARBA" id="ARBA00008089"/>
    </source>
</evidence>
<evidence type="ECO:0000313" key="8">
    <source>
        <dbReference type="Proteomes" id="UP000033140"/>
    </source>
</evidence>
<comment type="similarity">
    <text evidence="2">Belongs to the Mediator complex subunit 9 family.</text>
</comment>
<protein>
    <submittedName>
        <fullName evidence="7">Uncharacterized protein</fullName>
    </submittedName>
</protein>
<reference evidence="7 8" key="3">
    <citation type="journal article" date="2015" name="Genome Announc.">
        <title>Draft Genome Sequence of the Archiascomycetous Yeast Saitoella complicata.</title>
        <authorList>
            <person name="Yamauchi K."/>
            <person name="Kondo S."/>
            <person name="Hamamoto M."/>
            <person name="Takahashi Y."/>
            <person name="Ogura Y."/>
            <person name="Hayashi T."/>
            <person name="Nishida H."/>
        </authorList>
    </citation>
    <scope>NUCLEOTIDE SEQUENCE [LARGE SCALE GENOMIC DNA]</scope>
    <source>
        <strain evidence="7 8">NRRL Y-17804</strain>
    </source>
</reference>
<keyword evidence="8" id="KW-1185">Reference proteome</keyword>
<accession>A0A0E9NRW3</accession>
<reference evidence="7 8" key="1">
    <citation type="journal article" date="2011" name="J. Gen. Appl. Microbiol.">
        <title>Draft genome sequencing of the enigmatic yeast Saitoella complicata.</title>
        <authorList>
            <person name="Nishida H."/>
            <person name="Hamamoto M."/>
            <person name="Sugiyama J."/>
        </authorList>
    </citation>
    <scope>NUCLEOTIDE SEQUENCE [LARGE SCALE GENOMIC DNA]</scope>
    <source>
        <strain evidence="7 8">NRRL Y-17804</strain>
    </source>
</reference>
<sequence length="959" mass="103806">MLDVLLKLLVDWMQKPGSVPQLRNRRHEPTSRHTIHIPYSAQPPSLYHLGRLASTSRPMSMSSPPTAETTPGFTTVQPLDRSLFTLLPRIQILFDKLSSGAAQNEVTAEAHALRESFSKAKEAVSGIEGQELSLEAQRRVIGRIEEGIEKKRNTLKMLVDGKMDGGGETGWGGGCGWGRGEDGGCGYVSCPVLDIELIYEVRHRHHVRRDDRVGIERDRRHRLAVFREHGNTLDKGDEVSPSRGRFLGTSSAVTMHDGVSQPKRMAMVMRCNCNKQSKGVHGIALEDTQVDKYDEPHSFRLLSVRNSIFRRKASVGEKGNYTLCLSEIENGPELSSAAGTETYERLFGSREDNTAANSRIHDWFFRPRTIVPFKRLFLEGSAYVRRCAPFCLFDLDTVSSNSSFARLWSSGIVLTSLSAFITIGIEKIPLYSTNSKMLPLSTVLLLASVFAGTVVSASSQPHEGAPPLWCLDHLDPLRPTSYVVVDCWPSSSATTLQRRQATNASLGTANKTDTNVTTPATSIFASAPLSPIEDILLLPALSAPDNSSANMFNFTTTCGTGADATICSGMESVFQEAGWMISQILEINATINVNATILPFGLGLSSSANKAGSNIQSLGGAAPARTVPLMDADNHARFYPQAVVRQFNSSVTQNVEFSEFDITMQINSDEDFWWTNKSASIGEKEYDLLYVTLHELMHGLGFSSAWEDYIHPASPTALTPNILLTYPSTTSGDAGDVTFGGFVEYAFDRLLQFNQSDTLTGFEYVYATNVTTELNTLFPALLNVTYATAANLTSAFLDDDAAVGLAEHMLAQATTAYSISFSHPLINSSSSNNTGMMLETSIAPFSSGSSISHFSDAEYAATRDFLMGYAQVSGVTLQQTMASVGVPDGDAYGPFGPGLRIVLAGLGWRVRGGVPGQGSVAEPGVVRTVSSGGADVLKAKSVSMVVGAVTLVMCLMTLL</sequence>
<comment type="caution">
    <text evidence="7">The sequence shown here is derived from an EMBL/GenBank/DDBJ whole genome shotgun (WGS) entry which is preliminary data.</text>
</comment>
<name>A0A0E9NRW3_SAICN</name>
<evidence type="ECO:0000256" key="3">
    <source>
        <dbReference type="ARBA" id="ARBA00023015"/>
    </source>
</evidence>
<organism evidence="7 8">
    <name type="scientific">Saitoella complicata (strain BCRC 22490 / CBS 7301 / JCM 7358 / NBRC 10748 / NRRL Y-17804)</name>
    <dbReference type="NCBI Taxonomy" id="698492"/>
    <lineage>
        <taxon>Eukaryota</taxon>
        <taxon>Fungi</taxon>
        <taxon>Dikarya</taxon>
        <taxon>Ascomycota</taxon>
        <taxon>Taphrinomycotina</taxon>
        <taxon>Taphrinomycotina incertae sedis</taxon>
        <taxon>Saitoella</taxon>
    </lineage>
</organism>
<dbReference type="InterPro" id="IPR011425">
    <property type="entry name" value="Med9"/>
</dbReference>
<keyword evidence="5" id="KW-0804">Transcription</keyword>
<evidence type="ECO:0000256" key="4">
    <source>
        <dbReference type="ARBA" id="ARBA00023159"/>
    </source>
</evidence>
<dbReference type="EMBL" id="BACD03000061">
    <property type="protein sequence ID" value="GAO52175.1"/>
    <property type="molecule type" value="Genomic_DNA"/>
</dbReference>
<dbReference type="Proteomes" id="UP000033140">
    <property type="component" value="Unassembled WGS sequence"/>
</dbReference>
<dbReference type="Pfam" id="PF07544">
    <property type="entry name" value="Med9"/>
    <property type="match status" value="1"/>
</dbReference>
<proteinExistence type="inferred from homology"/>
<dbReference type="STRING" id="698492.A0A0E9NRW3"/>